<name>A0ABW4XCH4_9ACTN</name>
<proteinExistence type="predicted"/>
<dbReference type="Gene3D" id="3.30.565.10">
    <property type="entry name" value="Histidine kinase-like ATPase, C-terminal domain"/>
    <property type="match status" value="1"/>
</dbReference>
<evidence type="ECO:0000313" key="12">
    <source>
        <dbReference type="EMBL" id="MFD2093020.1"/>
    </source>
</evidence>
<feature type="domain" description="Histidine kinase/HSP90-like ATPase" evidence="11">
    <location>
        <begin position="438"/>
        <end position="528"/>
    </location>
</feature>
<feature type="transmembrane region" description="Helical" evidence="9">
    <location>
        <begin position="34"/>
        <end position="52"/>
    </location>
</feature>
<evidence type="ECO:0000256" key="8">
    <source>
        <dbReference type="ARBA" id="ARBA00023012"/>
    </source>
</evidence>
<evidence type="ECO:0000256" key="5">
    <source>
        <dbReference type="ARBA" id="ARBA00022741"/>
    </source>
</evidence>
<keyword evidence="8" id="KW-0902">Two-component regulatory system</keyword>
<evidence type="ECO:0000256" key="4">
    <source>
        <dbReference type="ARBA" id="ARBA00022679"/>
    </source>
</evidence>
<dbReference type="InterPro" id="IPR050482">
    <property type="entry name" value="Sensor_HK_TwoCompSys"/>
</dbReference>
<comment type="catalytic activity">
    <reaction evidence="1">
        <text>ATP + protein L-histidine = ADP + protein N-phospho-L-histidine.</text>
        <dbReference type="EC" id="2.7.13.3"/>
    </reaction>
</comment>
<dbReference type="SMART" id="SM00387">
    <property type="entry name" value="HATPase_c"/>
    <property type="match status" value="1"/>
</dbReference>
<evidence type="ECO:0000256" key="1">
    <source>
        <dbReference type="ARBA" id="ARBA00000085"/>
    </source>
</evidence>
<dbReference type="Pfam" id="PF02518">
    <property type="entry name" value="HATPase_c"/>
    <property type="match status" value="1"/>
</dbReference>
<keyword evidence="10" id="KW-0732">Signal</keyword>
<keyword evidence="4" id="KW-0808">Transferase</keyword>
<dbReference type="InterPro" id="IPR003594">
    <property type="entry name" value="HATPase_dom"/>
</dbReference>
<keyword evidence="13" id="KW-1185">Reference proteome</keyword>
<dbReference type="InterPro" id="IPR011712">
    <property type="entry name" value="Sig_transdc_His_kin_sub3_dim/P"/>
</dbReference>
<evidence type="ECO:0000256" key="7">
    <source>
        <dbReference type="ARBA" id="ARBA00022840"/>
    </source>
</evidence>
<evidence type="ECO:0000313" key="13">
    <source>
        <dbReference type="Proteomes" id="UP001597402"/>
    </source>
</evidence>
<feature type="transmembrane region" description="Helical" evidence="9">
    <location>
        <begin position="263"/>
        <end position="279"/>
    </location>
</feature>
<keyword evidence="3" id="KW-0597">Phosphoprotein</keyword>
<keyword evidence="5" id="KW-0547">Nucleotide-binding</keyword>
<protein>
    <recommendedName>
        <fullName evidence="2">histidine kinase</fullName>
        <ecNumber evidence="2">2.7.13.3</ecNumber>
    </recommendedName>
</protein>
<dbReference type="EMBL" id="JBHUHP010000016">
    <property type="protein sequence ID" value="MFD2093020.1"/>
    <property type="molecule type" value="Genomic_DNA"/>
</dbReference>
<evidence type="ECO:0000256" key="10">
    <source>
        <dbReference type="SAM" id="SignalP"/>
    </source>
</evidence>
<dbReference type="GO" id="GO:0016301">
    <property type="term" value="F:kinase activity"/>
    <property type="evidence" value="ECO:0007669"/>
    <property type="project" value="UniProtKB-KW"/>
</dbReference>
<keyword evidence="7" id="KW-0067">ATP-binding</keyword>
<keyword evidence="6 12" id="KW-0418">Kinase</keyword>
<dbReference type="EC" id="2.7.13.3" evidence="2"/>
<dbReference type="Pfam" id="PF07730">
    <property type="entry name" value="HisKA_3"/>
    <property type="match status" value="1"/>
</dbReference>
<dbReference type="InterPro" id="IPR036890">
    <property type="entry name" value="HATPase_C_sf"/>
</dbReference>
<feature type="transmembrane region" description="Helical" evidence="9">
    <location>
        <begin position="285"/>
        <end position="305"/>
    </location>
</feature>
<reference evidence="13" key="1">
    <citation type="journal article" date="2019" name="Int. J. Syst. Evol. Microbiol.">
        <title>The Global Catalogue of Microorganisms (GCM) 10K type strain sequencing project: providing services to taxonomists for standard genome sequencing and annotation.</title>
        <authorList>
            <consortium name="The Broad Institute Genomics Platform"/>
            <consortium name="The Broad Institute Genome Sequencing Center for Infectious Disease"/>
            <person name="Wu L."/>
            <person name="Ma J."/>
        </authorList>
    </citation>
    <scope>NUCLEOTIDE SEQUENCE [LARGE SCALE GENOMIC DNA]</scope>
    <source>
        <strain evidence="13">JCM 3338</strain>
    </source>
</reference>
<keyword evidence="9" id="KW-0472">Membrane</keyword>
<sequence>MRRGRVLDALAVVTVLTGTALAVANDDAAGPPEFVFGTVILLTLWAVLRLAGRAGHRAAAERTRAGRLASMPEAEVARAAVAVERARLAGDIQAVVRSAAIAMGSAADDAVRHWDDDPAAALRAVQEYGARAGLELRRLLGLLREAHDDVAAEPTTPAVPALRISRGDVVLACAATVLAVAENFAYRDEFPRGETVAAVSALLSGCAAATVVLRRVAPEVGAVACGLVFAAGTWTQPLASGFWFLLTPGSLTWAAVGRGPRGLLAVGVLAAGIGVHMAVRSPENVLISMLVLSAAAVGSAVVRISDVWGRSARARGDRRAGELAAAAGAAVRTERLAVARELHDLVSHAVGVMVMQAGAALATRESDPQRARRALDVVRRTAAETLQELDRLVEVLDHGVLGAATLGPDGHDLAALVERLRAAGLAVRADVDGELAGEVGAVVYRVVQESLTNVLRHAPGAGAAVRVRVRSAEVEVEVVDDGPGSGPVPRRGYGLVGIEERVHRLGGEFVAGPGPGGSGFRVHARVPTPATRPA</sequence>
<feature type="chain" id="PRO_5047227059" description="histidine kinase" evidence="10">
    <location>
        <begin position="25"/>
        <end position="534"/>
    </location>
</feature>
<keyword evidence="9" id="KW-0812">Transmembrane</keyword>
<dbReference type="Proteomes" id="UP001597402">
    <property type="component" value="Unassembled WGS sequence"/>
</dbReference>
<keyword evidence="9" id="KW-1133">Transmembrane helix</keyword>
<accession>A0ABW4XCH4</accession>
<feature type="transmembrane region" description="Helical" evidence="9">
    <location>
        <begin position="196"/>
        <end position="217"/>
    </location>
</feature>
<dbReference type="RefSeq" id="WP_376878044.1">
    <property type="nucleotide sequence ID" value="NZ_JBHUHP010000016.1"/>
</dbReference>
<feature type="signal peptide" evidence="10">
    <location>
        <begin position="1"/>
        <end position="24"/>
    </location>
</feature>
<dbReference type="PANTHER" id="PTHR24421:SF10">
    <property type="entry name" value="NITRATE_NITRITE SENSOR PROTEIN NARQ"/>
    <property type="match status" value="1"/>
</dbReference>
<evidence type="ECO:0000256" key="2">
    <source>
        <dbReference type="ARBA" id="ARBA00012438"/>
    </source>
</evidence>
<dbReference type="PANTHER" id="PTHR24421">
    <property type="entry name" value="NITRATE/NITRITE SENSOR PROTEIN NARX-RELATED"/>
    <property type="match status" value="1"/>
</dbReference>
<evidence type="ECO:0000256" key="6">
    <source>
        <dbReference type="ARBA" id="ARBA00022777"/>
    </source>
</evidence>
<evidence type="ECO:0000259" key="11">
    <source>
        <dbReference type="SMART" id="SM00387"/>
    </source>
</evidence>
<gene>
    <name evidence="12" type="ORF">ACFSHS_15710</name>
</gene>
<organism evidence="12 13">
    <name type="scientific">Blastococcus deserti</name>
    <dbReference type="NCBI Taxonomy" id="2259033"/>
    <lineage>
        <taxon>Bacteria</taxon>
        <taxon>Bacillati</taxon>
        <taxon>Actinomycetota</taxon>
        <taxon>Actinomycetes</taxon>
        <taxon>Geodermatophilales</taxon>
        <taxon>Geodermatophilaceae</taxon>
        <taxon>Blastococcus</taxon>
    </lineage>
</organism>
<dbReference type="SUPFAM" id="SSF55874">
    <property type="entry name" value="ATPase domain of HSP90 chaperone/DNA topoisomerase II/histidine kinase"/>
    <property type="match status" value="1"/>
</dbReference>
<dbReference type="CDD" id="cd16917">
    <property type="entry name" value="HATPase_UhpB-NarQ-NarX-like"/>
    <property type="match status" value="1"/>
</dbReference>
<comment type="caution">
    <text evidence="12">The sequence shown here is derived from an EMBL/GenBank/DDBJ whole genome shotgun (WGS) entry which is preliminary data.</text>
</comment>
<evidence type="ECO:0000256" key="9">
    <source>
        <dbReference type="SAM" id="Phobius"/>
    </source>
</evidence>
<evidence type="ECO:0000256" key="3">
    <source>
        <dbReference type="ARBA" id="ARBA00022553"/>
    </source>
</evidence>
<dbReference type="Gene3D" id="1.20.5.1930">
    <property type="match status" value="1"/>
</dbReference>